<dbReference type="Gene3D" id="2.60.40.10">
    <property type="entry name" value="Immunoglobulins"/>
    <property type="match status" value="2"/>
</dbReference>
<evidence type="ECO:0000256" key="2">
    <source>
        <dbReference type="ARBA" id="ARBA00022801"/>
    </source>
</evidence>
<evidence type="ECO:0000256" key="1">
    <source>
        <dbReference type="ARBA" id="ARBA00005641"/>
    </source>
</evidence>
<dbReference type="EMBL" id="FRAA01000002">
    <property type="protein sequence ID" value="SHJ91307.1"/>
    <property type="molecule type" value="Genomic_DNA"/>
</dbReference>
<sequence length="572" mass="63241">MKGYLLSLLVMLTMTACNQEESHTLSVTPTEVEFPLEGGSRNIQIETNAGEWQLEYHADWLTLSSDGGIGNKAKITLTVEGKTLEPKTEDLIVTAGDADPVHVSISQLISDYLHALSANTTSIDLGDFANSQNIEISSEAEAWTLQSDADWLNITPSSGGIGTTTVTVVASSELSEARSTTLLLSAEGAPTSQITVSQTQGYPDYNTNPLAPDASGMGSTAMQLYDKMTIGWNIGNTLEAIGSETAWGNPQVTEELIQLVKQNGFNAIRIPCAWDQYIENQATAKISEDWLNRVKEVVQYCVDNDMYTVLNIHWDGGWLENNITPEYQIANNAKQKALWEQIATHLRDFDEHLIFAGTNEPNVEDAEQMAILDSYHQTFVDAVRATGGKNSHRVLIVQGPSTDVEKTHNLMSTLPTDEIADKMMVEVHYYTPFQYCLMGEDASWGKMFYYWGANFHSTTDVDRNATWGEEADVDRLMALMKTQFFDKGIPMIMGEYAVVQRLSLTGDNLDLHLASRAHYLEYVTRQAKANGMIPFYWDAGNKGDLSSALFDRATNTVYDQRALDAIVAGSNP</sequence>
<keyword evidence="2 7" id="KW-0378">Hydrolase</keyword>
<dbReference type="Gene3D" id="3.20.20.80">
    <property type="entry name" value="Glycosidases"/>
    <property type="match status" value="1"/>
</dbReference>
<evidence type="ECO:0000256" key="6">
    <source>
        <dbReference type="ARBA" id="ARBA00023326"/>
    </source>
</evidence>
<name>A0A1M6N6H4_REIAG</name>
<dbReference type="InterPro" id="IPR001547">
    <property type="entry name" value="Glyco_hydro_5"/>
</dbReference>
<evidence type="ECO:0000256" key="8">
    <source>
        <dbReference type="SAM" id="SignalP"/>
    </source>
</evidence>
<dbReference type="GO" id="GO:0009986">
    <property type="term" value="C:cell surface"/>
    <property type="evidence" value="ECO:0007669"/>
    <property type="project" value="TreeGrafter"/>
</dbReference>
<accession>A0A1M6N6H4</accession>
<dbReference type="GO" id="GO:0030245">
    <property type="term" value="P:cellulose catabolic process"/>
    <property type="evidence" value="ECO:0007669"/>
    <property type="project" value="UniProtKB-KW"/>
</dbReference>
<dbReference type="AlphaFoldDB" id="A0A1M6N6H4"/>
<keyword evidence="4" id="KW-0119">Carbohydrate metabolism</keyword>
<keyword evidence="8" id="KW-0732">Signal</keyword>
<keyword evidence="5 7" id="KW-0326">Glycosidase</keyword>
<dbReference type="SUPFAM" id="SSF51445">
    <property type="entry name" value="(Trans)glycosidases"/>
    <property type="match status" value="1"/>
</dbReference>
<dbReference type="PANTHER" id="PTHR31297:SF41">
    <property type="entry name" value="ENDOGLUCANASE, PUTATIVE (AFU_ORTHOLOGUE AFUA_5G01830)-RELATED"/>
    <property type="match status" value="1"/>
</dbReference>
<keyword evidence="12" id="KW-1185">Reference proteome</keyword>
<reference evidence="12" key="1">
    <citation type="submission" date="2016-11" db="EMBL/GenBank/DDBJ databases">
        <authorList>
            <person name="Varghese N."/>
            <person name="Submissions S."/>
        </authorList>
    </citation>
    <scope>NUCLEOTIDE SEQUENCE [LARGE SCALE GENOMIC DNA]</scope>
    <source>
        <strain evidence="12">DSM 26134</strain>
    </source>
</reference>
<dbReference type="InterPro" id="IPR013783">
    <property type="entry name" value="Ig-like_fold"/>
</dbReference>
<gene>
    <name evidence="11" type="ORF">SAMN04488028_102122</name>
</gene>
<evidence type="ECO:0000256" key="4">
    <source>
        <dbReference type="ARBA" id="ARBA00023277"/>
    </source>
</evidence>
<dbReference type="RefSeq" id="WP_221407492.1">
    <property type="nucleotide sequence ID" value="NZ_FRAA01000002.1"/>
</dbReference>
<dbReference type="GO" id="GO:0005576">
    <property type="term" value="C:extracellular region"/>
    <property type="evidence" value="ECO:0007669"/>
    <property type="project" value="TreeGrafter"/>
</dbReference>
<evidence type="ECO:0000256" key="7">
    <source>
        <dbReference type="RuleBase" id="RU361153"/>
    </source>
</evidence>
<proteinExistence type="inferred from homology"/>
<dbReference type="CDD" id="cd14948">
    <property type="entry name" value="BACON"/>
    <property type="match status" value="2"/>
</dbReference>
<feature type="domain" description="BACON" evidence="10">
    <location>
        <begin position="25"/>
        <end position="105"/>
    </location>
</feature>
<dbReference type="InterPro" id="IPR050386">
    <property type="entry name" value="Glycosyl_hydrolase_5"/>
</dbReference>
<evidence type="ECO:0000256" key="3">
    <source>
        <dbReference type="ARBA" id="ARBA00023001"/>
    </source>
</evidence>
<evidence type="ECO:0000259" key="10">
    <source>
        <dbReference type="Pfam" id="PF19190"/>
    </source>
</evidence>
<evidence type="ECO:0000313" key="12">
    <source>
        <dbReference type="Proteomes" id="UP000184474"/>
    </source>
</evidence>
<dbReference type="Pfam" id="PF19190">
    <property type="entry name" value="BACON_2"/>
    <property type="match status" value="2"/>
</dbReference>
<dbReference type="InterPro" id="IPR024361">
    <property type="entry name" value="BACON"/>
</dbReference>
<feature type="domain" description="BACON" evidence="10">
    <location>
        <begin position="116"/>
        <end position="199"/>
    </location>
</feature>
<comment type="similarity">
    <text evidence="1 7">Belongs to the glycosyl hydrolase 5 (cellulase A) family.</text>
</comment>
<keyword evidence="6" id="KW-0624">Polysaccharide degradation</keyword>
<dbReference type="Proteomes" id="UP000184474">
    <property type="component" value="Unassembled WGS sequence"/>
</dbReference>
<dbReference type="PROSITE" id="PS51257">
    <property type="entry name" value="PROKAR_LIPOPROTEIN"/>
    <property type="match status" value="1"/>
</dbReference>
<feature type="domain" description="Glycoside hydrolase family 5" evidence="9">
    <location>
        <begin position="237"/>
        <end position="543"/>
    </location>
</feature>
<feature type="chain" id="PRO_5013268868" evidence="8">
    <location>
        <begin position="20"/>
        <end position="572"/>
    </location>
</feature>
<dbReference type="Pfam" id="PF00150">
    <property type="entry name" value="Cellulase"/>
    <property type="match status" value="1"/>
</dbReference>
<protein>
    <submittedName>
        <fullName evidence="11">Putative binding domain-containing protein, N-terminal</fullName>
    </submittedName>
</protein>
<evidence type="ECO:0000313" key="11">
    <source>
        <dbReference type="EMBL" id="SHJ91307.1"/>
    </source>
</evidence>
<dbReference type="InterPro" id="IPR017853">
    <property type="entry name" value="GH"/>
</dbReference>
<dbReference type="STRING" id="156994.SAMN04488028_102122"/>
<dbReference type="PANTHER" id="PTHR31297">
    <property type="entry name" value="GLUCAN ENDO-1,6-BETA-GLUCOSIDASE B"/>
    <property type="match status" value="1"/>
</dbReference>
<evidence type="ECO:0000259" key="9">
    <source>
        <dbReference type="Pfam" id="PF00150"/>
    </source>
</evidence>
<feature type="signal peptide" evidence="8">
    <location>
        <begin position="1"/>
        <end position="19"/>
    </location>
</feature>
<keyword evidence="3" id="KW-0136">Cellulose degradation</keyword>
<organism evidence="11 12">
    <name type="scientific">Reichenbachiella agariperforans</name>
    <dbReference type="NCBI Taxonomy" id="156994"/>
    <lineage>
        <taxon>Bacteria</taxon>
        <taxon>Pseudomonadati</taxon>
        <taxon>Bacteroidota</taxon>
        <taxon>Cytophagia</taxon>
        <taxon>Cytophagales</taxon>
        <taxon>Reichenbachiellaceae</taxon>
        <taxon>Reichenbachiella</taxon>
    </lineage>
</organism>
<dbReference type="GO" id="GO:0008422">
    <property type="term" value="F:beta-glucosidase activity"/>
    <property type="evidence" value="ECO:0007669"/>
    <property type="project" value="TreeGrafter"/>
</dbReference>
<evidence type="ECO:0000256" key="5">
    <source>
        <dbReference type="ARBA" id="ARBA00023295"/>
    </source>
</evidence>